<protein>
    <submittedName>
        <fullName evidence="3">Uncharacterized protein</fullName>
    </submittedName>
</protein>
<reference evidence="4" key="1">
    <citation type="submission" date="2013-06" db="EMBL/GenBank/DDBJ databases">
        <authorList>
            <person name="Zhao Q."/>
        </authorList>
    </citation>
    <scope>NUCLEOTIDE SEQUENCE</scope>
    <source>
        <strain evidence="4">cv. W1943</strain>
    </source>
</reference>
<accession>A0A0E0NRR2</accession>
<reference evidence="3" key="2">
    <citation type="submission" date="2015-06" db="UniProtKB">
        <authorList>
            <consortium name="EnsemblPlants"/>
        </authorList>
    </citation>
    <scope>IDENTIFICATION</scope>
</reference>
<keyword evidence="2" id="KW-1133">Transmembrane helix</keyword>
<organism evidence="3 4">
    <name type="scientific">Oryza rufipogon</name>
    <name type="common">Brownbeard rice</name>
    <name type="synonym">Asian wild rice</name>
    <dbReference type="NCBI Taxonomy" id="4529"/>
    <lineage>
        <taxon>Eukaryota</taxon>
        <taxon>Viridiplantae</taxon>
        <taxon>Streptophyta</taxon>
        <taxon>Embryophyta</taxon>
        <taxon>Tracheophyta</taxon>
        <taxon>Spermatophyta</taxon>
        <taxon>Magnoliopsida</taxon>
        <taxon>Liliopsida</taxon>
        <taxon>Poales</taxon>
        <taxon>Poaceae</taxon>
        <taxon>BOP clade</taxon>
        <taxon>Oryzoideae</taxon>
        <taxon>Oryzeae</taxon>
        <taxon>Oryzinae</taxon>
        <taxon>Oryza</taxon>
    </lineage>
</organism>
<keyword evidence="2" id="KW-0472">Membrane</keyword>
<dbReference type="Gramene" id="ORUFI03G08870.1">
    <property type="protein sequence ID" value="ORUFI03G08870.1"/>
    <property type="gene ID" value="ORUFI03G08870"/>
</dbReference>
<name>A0A0E0NRR2_ORYRU</name>
<evidence type="ECO:0000256" key="1">
    <source>
        <dbReference type="SAM" id="MobiDB-lite"/>
    </source>
</evidence>
<feature type="region of interest" description="Disordered" evidence="1">
    <location>
        <begin position="13"/>
        <end position="49"/>
    </location>
</feature>
<evidence type="ECO:0000256" key="2">
    <source>
        <dbReference type="SAM" id="Phobius"/>
    </source>
</evidence>
<evidence type="ECO:0000313" key="3">
    <source>
        <dbReference type="EnsemblPlants" id="ORUFI03G08870.1"/>
    </source>
</evidence>
<dbReference type="Proteomes" id="UP000008022">
    <property type="component" value="Unassembled WGS sequence"/>
</dbReference>
<keyword evidence="2" id="KW-0812">Transmembrane</keyword>
<keyword evidence="4" id="KW-1185">Reference proteome</keyword>
<dbReference type="HOGENOM" id="CLU_138831_0_0_1"/>
<dbReference type="EnsemblPlants" id="ORUFI03G08870.1">
    <property type="protein sequence ID" value="ORUFI03G08870.1"/>
    <property type="gene ID" value="ORUFI03G08870"/>
</dbReference>
<dbReference type="AlphaFoldDB" id="A0A0E0NRR2"/>
<evidence type="ECO:0000313" key="4">
    <source>
        <dbReference type="Proteomes" id="UP000008022"/>
    </source>
</evidence>
<dbReference type="OMA" id="ARTHGTM"/>
<feature type="transmembrane region" description="Helical" evidence="2">
    <location>
        <begin position="118"/>
        <end position="136"/>
    </location>
</feature>
<sequence>MGTVALRLVKSGHAKRGGGCGARSVTWRSNGQISRAPRPEATGGSSGERAREWFGRVGERRVGRGSGWIGCGAPCAGAALVAKTGHAARTHGTMASRGFRHQPQRSSSQAGLGEYKRLLGWDAALFFALLSAWATALDWYSNDDI</sequence>
<proteinExistence type="predicted"/>